<evidence type="ECO:0000256" key="1">
    <source>
        <dbReference type="ARBA" id="ARBA00023012"/>
    </source>
</evidence>
<dbReference type="GO" id="GO:0000160">
    <property type="term" value="P:phosphorelay signal transduction system"/>
    <property type="evidence" value="ECO:0007669"/>
    <property type="project" value="UniProtKB-KW"/>
</dbReference>
<feature type="domain" description="HPt" evidence="2">
    <location>
        <begin position="34"/>
        <end position="109"/>
    </location>
</feature>
<dbReference type="EMBL" id="AP023361">
    <property type="protein sequence ID" value="BCJ91340.1"/>
    <property type="molecule type" value="Genomic_DNA"/>
</dbReference>
<proteinExistence type="predicted"/>
<reference evidence="3 4" key="1">
    <citation type="submission" date="2020-08" db="EMBL/GenBank/DDBJ databases">
        <title>Genome sequence of Rhizobiales bacterium strain IZ6.</title>
        <authorList>
            <person name="Nakai R."/>
            <person name="Naganuma T."/>
        </authorList>
    </citation>
    <scope>NUCLEOTIDE SEQUENCE [LARGE SCALE GENOMIC DNA]</scope>
    <source>
        <strain evidence="3 4">IZ6</strain>
    </source>
</reference>
<dbReference type="SUPFAM" id="SSF47226">
    <property type="entry name" value="Histidine-containing phosphotransfer domain, HPT domain"/>
    <property type="match status" value="1"/>
</dbReference>
<name>A0A6S6QWD1_9HYPH</name>
<protein>
    <recommendedName>
        <fullName evidence="2">HPt domain-containing protein</fullName>
    </recommendedName>
</protein>
<dbReference type="GO" id="GO:0004672">
    <property type="term" value="F:protein kinase activity"/>
    <property type="evidence" value="ECO:0007669"/>
    <property type="project" value="UniProtKB-ARBA"/>
</dbReference>
<dbReference type="Proteomes" id="UP000515317">
    <property type="component" value="Chromosome"/>
</dbReference>
<sequence length="120" mass="12969">MLVAQRIESSAFDRPLDLVHLSRQTLGDRHLEREVLSIFRSQARKVLFQLEALTDPSNRLEIAHALNGSAKGVGAWRVATAAEALENAARTGAPVGEPLAVLAECISEVVGEIEDLLTEA</sequence>
<accession>A0A6S6QWD1</accession>
<dbReference type="InterPro" id="IPR008207">
    <property type="entry name" value="Sig_transdc_His_kin_Hpt_dom"/>
</dbReference>
<evidence type="ECO:0000313" key="3">
    <source>
        <dbReference type="EMBL" id="BCJ91340.1"/>
    </source>
</evidence>
<keyword evidence="1" id="KW-0902">Two-component regulatory system</keyword>
<organism evidence="3 4">
    <name type="scientific">Terrihabitans soli</name>
    <dbReference type="NCBI Taxonomy" id="708113"/>
    <lineage>
        <taxon>Bacteria</taxon>
        <taxon>Pseudomonadati</taxon>
        <taxon>Pseudomonadota</taxon>
        <taxon>Alphaproteobacteria</taxon>
        <taxon>Hyphomicrobiales</taxon>
        <taxon>Terrihabitans</taxon>
    </lineage>
</organism>
<evidence type="ECO:0000259" key="2">
    <source>
        <dbReference type="Pfam" id="PF01627"/>
    </source>
</evidence>
<dbReference type="RefSeq" id="WP_222874992.1">
    <property type="nucleotide sequence ID" value="NZ_AP023361.1"/>
</dbReference>
<keyword evidence="4" id="KW-1185">Reference proteome</keyword>
<gene>
    <name evidence="3" type="ORF">IZ6_20750</name>
</gene>
<dbReference type="Pfam" id="PF01627">
    <property type="entry name" value="Hpt"/>
    <property type="match status" value="1"/>
</dbReference>
<dbReference type="KEGG" id="tso:IZ6_20750"/>
<dbReference type="InterPro" id="IPR036641">
    <property type="entry name" value="HPT_dom_sf"/>
</dbReference>
<dbReference type="AlphaFoldDB" id="A0A6S6QWD1"/>
<evidence type="ECO:0000313" key="4">
    <source>
        <dbReference type="Proteomes" id="UP000515317"/>
    </source>
</evidence>
<dbReference type="Gene3D" id="1.20.120.160">
    <property type="entry name" value="HPT domain"/>
    <property type="match status" value="1"/>
</dbReference>